<sequence>MRAKLAADVRTGNDAWAGYQMQLAQIRAARSTISKEADHALQTPVACADGASAVPLGSVAVPAVLVDRLRDAGAGRAPDPAAAR</sequence>
<comment type="caution">
    <text evidence="1">The sequence shown here is derived from an EMBL/GenBank/DDBJ whole genome shotgun (WGS) entry which is preliminary data.</text>
</comment>
<evidence type="ECO:0000313" key="2">
    <source>
        <dbReference type="Proteomes" id="UP000197468"/>
    </source>
</evidence>
<dbReference type="Proteomes" id="UP000197468">
    <property type="component" value="Unassembled WGS sequence"/>
</dbReference>
<organism evidence="1 2">
    <name type="scientific">Roseateles aquatilis</name>
    <dbReference type="NCBI Taxonomy" id="431061"/>
    <lineage>
        <taxon>Bacteria</taxon>
        <taxon>Pseudomonadati</taxon>
        <taxon>Pseudomonadota</taxon>
        <taxon>Betaproteobacteria</taxon>
        <taxon>Burkholderiales</taxon>
        <taxon>Sphaerotilaceae</taxon>
        <taxon>Roseateles</taxon>
    </lineage>
</organism>
<name>A0A246JE21_9BURK</name>
<protein>
    <submittedName>
        <fullName evidence="1">Uncharacterized protein</fullName>
    </submittedName>
</protein>
<reference evidence="1 2" key="1">
    <citation type="journal article" date="2008" name="Int. J. Syst. Evol. Microbiol.">
        <title>Description of Roseateles aquatilis sp. nov. and Roseateles terrae sp. nov., in the class Betaproteobacteria, and emended description of the genus Roseateles.</title>
        <authorList>
            <person name="Gomila M."/>
            <person name="Bowien B."/>
            <person name="Falsen E."/>
            <person name="Moore E.R."/>
            <person name="Lalucat J."/>
        </authorList>
    </citation>
    <scope>NUCLEOTIDE SEQUENCE [LARGE SCALE GENOMIC DNA]</scope>
    <source>
        <strain evidence="1 2">CCUG 48205</strain>
    </source>
</reference>
<proteinExistence type="predicted"/>
<accession>A0A246JE21</accession>
<keyword evidence="2" id="KW-1185">Reference proteome</keyword>
<dbReference type="AlphaFoldDB" id="A0A246JE21"/>
<dbReference type="EMBL" id="NIOF01000004">
    <property type="protein sequence ID" value="OWQ90821.1"/>
    <property type="molecule type" value="Genomic_DNA"/>
</dbReference>
<gene>
    <name evidence="1" type="ORF">CDN99_11680</name>
</gene>
<evidence type="ECO:0000313" key="1">
    <source>
        <dbReference type="EMBL" id="OWQ90821.1"/>
    </source>
</evidence>